<dbReference type="PIRSF" id="PIRSF028477">
    <property type="entry name" value="UCP028477"/>
    <property type="match status" value="1"/>
</dbReference>
<organism evidence="2 3">
    <name type="scientific">Rubrivivax rivuli</name>
    <dbReference type="NCBI Taxonomy" id="1862385"/>
    <lineage>
        <taxon>Bacteria</taxon>
        <taxon>Pseudomonadati</taxon>
        <taxon>Pseudomonadota</taxon>
        <taxon>Betaproteobacteria</taxon>
        <taxon>Burkholderiales</taxon>
        <taxon>Sphaerotilaceae</taxon>
        <taxon>Rubrivivax</taxon>
    </lineage>
</organism>
<dbReference type="AlphaFoldDB" id="A0A437RLW3"/>
<dbReference type="Pfam" id="PF09916">
    <property type="entry name" value="DUF2145"/>
    <property type="match status" value="1"/>
</dbReference>
<protein>
    <submittedName>
        <fullName evidence="2">DUF2145 domain-containing protein</fullName>
    </submittedName>
</protein>
<dbReference type="InterPro" id="IPR014547">
    <property type="entry name" value="UCP028477"/>
</dbReference>
<keyword evidence="3" id="KW-1185">Reference proteome</keyword>
<reference evidence="2 3" key="1">
    <citation type="submission" date="2019-01" db="EMBL/GenBank/DDBJ databases">
        <authorList>
            <person name="Chen W.-M."/>
        </authorList>
    </citation>
    <scope>NUCLEOTIDE SEQUENCE [LARGE SCALE GENOMIC DNA]</scope>
    <source>
        <strain evidence="2 3">KYPY4</strain>
    </source>
</reference>
<evidence type="ECO:0000256" key="1">
    <source>
        <dbReference type="SAM" id="SignalP"/>
    </source>
</evidence>
<proteinExistence type="predicted"/>
<name>A0A437RLW3_9BURK</name>
<dbReference type="EMBL" id="SACR01000002">
    <property type="protein sequence ID" value="RVU47790.1"/>
    <property type="molecule type" value="Genomic_DNA"/>
</dbReference>
<sequence>MRAALAALGLAAALCSPGAQATSLRACDPPDNLTAEQKDKIFTFGAVIKTELEKSGVRLALIARAGLDLGRFGVRYSHAGFSLKHSPDTPWAIRQLYYACDEKQPHIFDQGMLGFLLGMNEPSRGFVSVLLLPEAEAADIERAALDKNQALQLLGATYSANAYAFSQKYQNCNQWVAEVLAAARGGLLQGPGAAAPAPQPPLPPLRERAQAWLKAQGYTPSVIDVRWRPLMWGTVFVPWLNNDDHPPEDQAQAIYRVSMPAAIEAFLRQQVPGAQRLEFCHTERHVVVRRGWTPIAEGCVPEEGDTVVPLG</sequence>
<feature type="signal peptide" evidence="1">
    <location>
        <begin position="1"/>
        <end position="21"/>
    </location>
</feature>
<accession>A0A437RLW3</accession>
<dbReference type="Proteomes" id="UP000285575">
    <property type="component" value="Unassembled WGS sequence"/>
</dbReference>
<comment type="caution">
    <text evidence="2">The sequence shown here is derived from an EMBL/GenBank/DDBJ whole genome shotgun (WGS) entry which is preliminary data.</text>
</comment>
<keyword evidence="1" id="KW-0732">Signal</keyword>
<feature type="chain" id="PRO_5019386011" evidence="1">
    <location>
        <begin position="22"/>
        <end position="311"/>
    </location>
</feature>
<dbReference type="OrthoDB" id="9000139at2"/>
<evidence type="ECO:0000313" key="2">
    <source>
        <dbReference type="EMBL" id="RVU47790.1"/>
    </source>
</evidence>
<evidence type="ECO:0000313" key="3">
    <source>
        <dbReference type="Proteomes" id="UP000285575"/>
    </source>
</evidence>
<gene>
    <name evidence="2" type="ORF">EOE66_05040</name>
</gene>